<feature type="domain" description="Protein kinase" evidence="4">
    <location>
        <begin position="60"/>
        <end position="319"/>
    </location>
</feature>
<organism evidence="5 6">
    <name type="scientific">Aphanomyces invadans</name>
    <dbReference type="NCBI Taxonomy" id="157072"/>
    <lineage>
        <taxon>Eukaryota</taxon>
        <taxon>Sar</taxon>
        <taxon>Stramenopiles</taxon>
        <taxon>Oomycota</taxon>
        <taxon>Saprolegniomycetes</taxon>
        <taxon>Saprolegniales</taxon>
        <taxon>Verrucalvaceae</taxon>
        <taxon>Aphanomyces</taxon>
    </lineage>
</organism>
<dbReference type="Gene3D" id="1.10.510.10">
    <property type="entry name" value="Transferase(Phosphotransferase) domain 1"/>
    <property type="match status" value="1"/>
</dbReference>
<accession>A0A3R7A7J3</accession>
<dbReference type="EMBL" id="QUSY01000569">
    <property type="protein sequence ID" value="RHY28520.1"/>
    <property type="molecule type" value="Genomic_DNA"/>
</dbReference>
<keyword evidence="1 3" id="KW-0547">Nucleotide-binding</keyword>
<dbReference type="SUPFAM" id="SSF48452">
    <property type="entry name" value="TPR-like"/>
    <property type="match status" value="1"/>
</dbReference>
<evidence type="ECO:0000256" key="1">
    <source>
        <dbReference type="ARBA" id="ARBA00022741"/>
    </source>
</evidence>
<dbReference type="InterPro" id="IPR011990">
    <property type="entry name" value="TPR-like_helical_dom_sf"/>
</dbReference>
<dbReference type="SMART" id="SM00220">
    <property type="entry name" value="S_TKc"/>
    <property type="match status" value="1"/>
</dbReference>
<dbReference type="InterPro" id="IPR000719">
    <property type="entry name" value="Prot_kinase_dom"/>
</dbReference>
<evidence type="ECO:0000259" key="4">
    <source>
        <dbReference type="PROSITE" id="PS50011"/>
    </source>
</evidence>
<dbReference type="PROSITE" id="PS00107">
    <property type="entry name" value="PROTEIN_KINASE_ATP"/>
    <property type="match status" value="1"/>
</dbReference>
<dbReference type="AlphaFoldDB" id="A0A3R7A7J3"/>
<keyword evidence="6" id="KW-1185">Reference proteome</keyword>
<dbReference type="SUPFAM" id="SSF56112">
    <property type="entry name" value="Protein kinase-like (PK-like)"/>
    <property type="match status" value="1"/>
</dbReference>
<dbReference type="CDD" id="cd05117">
    <property type="entry name" value="STKc_CAMK"/>
    <property type="match status" value="1"/>
</dbReference>
<dbReference type="PROSITE" id="PS00108">
    <property type="entry name" value="PROTEIN_KINASE_ST"/>
    <property type="match status" value="1"/>
</dbReference>
<dbReference type="InterPro" id="IPR017441">
    <property type="entry name" value="Protein_kinase_ATP_BS"/>
</dbReference>
<dbReference type="GO" id="GO:0004672">
    <property type="term" value="F:protein kinase activity"/>
    <property type="evidence" value="ECO:0007669"/>
    <property type="project" value="InterPro"/>
</dbReference>
<dbReference type="Gene3D" id="1.25.40.10">
    <property type="entry name" value="Tetratricopeptide repeat domain"/>
    <property type="match status" value="1"/>
</dbReference>
<feature type="binding site" evidence="3">
    <location>
        <position position="89"/>
    </location>
    <ligand>
        <name>ATP</name>
        <dbReference type="ChEBI" id="CHEBI:30616"/>
    </ligand>
</feature>
<dbReference type="VEuPathDB" id="FungiDB:H310_04286"/>
<protein>
    <recommendedName>
        <fullName evidence="4">Protein kinase domain-containing protein</fullName>
    </recommendedName>
</protein>
<evidence type="ECO:0000313" key="5">
    <source>
        <dbReference type="EMBL" id="RHY28520.1"/>
    </source>
</evidence>
<keyword evidence="2 3" id="KW-0067">ATP-binding</keyword>
<gene>
    <name evidence="5" type="ORF">DYB32_005912</name>
</gene>
<dbReference type="VEuPathDB" id="FungiDB:H310_04287"/>
<dbReference type="GO" id="GO:0005524">
    <property type="term" value="F:ATP binding"/>
    <property type="evidence" value="ECO:0007669"/>
    <property type="project" value="UniProtKB-UniRule"/>
</dbReference>
<dbReference type="InterPro" id="IPR008271">
    <property type="entry name" value="Ser/Thr_kinase_AS"/>
</dbReference>
<dbReference type="FunFam" id="1.10.510.10:FF:000571">
    <property type="entry name" value="Maternal embryonic leucine zipper kinase"/>
    <property type="match status" value="1"/>
</dbReference>
<dbReference type="Pfam" id="PF00069">
    <property type="entry name" value="Pkinase"/>
    <property type="match status" value="1"/>
</dbReference>
<dbReference type="Proteomes" id="UP000285060">
    <property type="component" value="Unassembled WGS sequence"/>
</dbReference>
<evidence type="ECO:0000313" key="6">
    <source>
        <dbReference type="Proteomes" id="UP000285060"/>
    </source>
</evidence>
<name>A0A3R7A7J3_9STRA</name>
<evidence type="ECO:0000256" key="3">
    <source>
        <dbReference type="PROSITE-ProRule" id="PRU10141"/>
    </source>
</evidence>
<evidence type="ECO:0000256" key="2">
    <source>
        <dbReference type="ARBA" id="ARBA00022840"/>
    </source>
</evidence>
<dbReference type="PANTHER" id="PTHR24347">
    <property type="entry name" value="SERINE/THREONINE-PROTEIN KINASE"/>
    <property type="match status" value="1"/>
</dbReference>
<dbReference type="PROSITE" id="PS50011">
    <property type="entry name" value="PROTEIN_KINASE_DOM"/>
    <property type="match status" value="1"/>
</dbReference>
<comment type="caution">
    <text evidence="5">The sequence shown here is derived from an EMBL/GenBank/DDBJ whole genome shotgun (WGS) entry which is preliminary data.</text>
</comment>
<dbReference type="InterPro" id="IPR011009">
    <property type="entry name" value="Kinase-like_dom_sf"/>
</dbReference>
<proteinExistence type="predicted"/>
<sequence length="922" mass="103238">MGFSRVLQQCHRSAGLLSGGTAAAIAGVTAFYLADLPVVQADSASNCSMLIKTQSLESRYGIQKTIGRGGFAHVEAGWEKGSNTPVAIKRVSKSLTSRAKFVHEVSILRQLQGLDHVVQLKDAFETPEDWILVTEYVQGGELFDRLVQKGTFTEQHARTMTRELAQTLIDLHAKRLVHGDVKPENILLESANDSARMILIDFGLSFRASEGRHPWDGSGTVAYAAPEVQTQSSDITTAIDMWALGVVLFIVLGGYHPFDAKSELTDANVRLAILRGEFDFDHASWGGVSEDAKDLIRRLIVVDPAARLTAADVLKHPWLHPSSVALETIPIHPNDPCDPLDWQTFCADKVADLALHPPAKPRHFKFQRIVMAWVHWRRKHNHDRQQRRMHVHMQEYAAKLPRRVMRNDDDVGGAQMGHDQWREKYKADDLTLLDAENDIHYSQGQLKPKSVVRYIIPTAKKPFNGLPPPKPPSLAQPELIQVDSYTIDLTDTPPTVESRASDGVFCCQQLSSAMEWLSWFWDCVAARALQDQAKQAQADHDATCRRKRTMRAQLFLQEKHPTTPDDIATASGTKIQRWYRRLRRDRRVRFEQDAAATLINLCIRRHLHRKHRHDKSRRANLAASALLQSQRAADAKIRMGGAGHNPNVHVVGACRNGFVRDEAATVALAYCHHQTWHTSHDAFNLTRAHDLYVSTLQATHGDPYVLHDYAVVLMERAEYKAGLDILAHVLAVFPQFELAPSAMLWVGVVLLHLDRGDDSVSYFGCLLDTPPPPFSAADMTILCAVGYGRSRNVDACKQGMQTALAACQATSHSKLTKADMLVDLAKRATVHGYYLMAYTVFFYALERVKQASKAGTWFCFADALQHLGKMEEAFQALAAAAHLDPAHTLVQTALSTWPHRRHDPFVHELHHTIDLDFVRQLT</sequence>
<reference evidence="5 6" key="1">
    <citation type="submission" date="2018-08" db="EMBL/GenBank/DDBJ databases">
        <title>Aphanomyces genome sequencing and annotation.</title>
        <authorList>
            <person name="Minardi D."/>
            <person name="Oidtmann B."/>
            <person name="Van Der Giezen M."/>
            <person name="Studholme D.J."/>
        </authorList>
    </citation>
    <scope>NUCLEOTIDE SEQUENCE [LARGE SCALE GENOMIC DNA]</scope>
    <source>
        <strain evidence="5 6">NJM0002</strain>
    </source>
</reference>